<dbReference type="EMBL" id="VSTH01000172">
    <property type="protein sequence ID" value="TYO61578.1"/>
    <property type="molecule type" value="Genomic_DNA"/>
</dbReference>
<keyword evidence="3" id="KW-1185">Reference proteome</keyword>
<keyword evidence="1" id="KW-1133">Transmembrane helix</keyword>
<feature type="transmembrane region" description="Helical" evidence="1">
    <location>
        <begin position="77"/>
        <end position="94"/>
    </location>
</feature>
<keyword evidence="1" id="KW-0812">Transmembrane</keyword>
<sequence length="549" mass="61278">MALYTVASRQGTRSGISSLAGPLFLLAVAVVLSAISRRAVTHLARWSDIYAFVLFCGVFAGALAFNSIRYRDFSPPLRITAFAIGMAIFVQLLFDSLGPFAGPANILFGSGDRILFFRYGAVLAVVAGIAAIWRPAFLLPLFYFYHAWRELVSVVSGIFVTETDYLGMLDVGNFCVLGVLGTIVLTSAWAMDRVPQLRTVFASADGVKELRDRAYGLIWACAVGAHLGSYFWSGIAKLQAGGEKPWTWLLANPTQTSILMGLERGDAPLGLWPGALQTIWDAIVSNQLLFNVFVLGAQLLSPLAAISTRALSFFCLLFDVFHVGVYFTLGALFFFWIALNLFIVAAARRLPRDGFTPAMKVVMVVAIICGRFFFYTNFLGWLDGPKLASPRFFVETRDGRQILAPSTYFGIYSYMIGTGTMYIPENHFRARVGGNNHDLATWHDATTCGPEVLPRQDTGVAIDAVEKLVRETDRFFRVYPWVKDNNSFYAYPHHMLANPWMYREFNKLSMDDIVAYHYVVDSVCLGLAEGKLVRNVRKQTDYRIDPRWR</sequence>
<name>A0A5S4YC36_9BRAD</name>
<reference evidence="2 3" key="1">
    <citation type="submission" date="2019-08" db="EMBL/GenBank/DDBJ databases">
        <title>Bradyrhizobium hipponensis sp. nov., a rhizobium isolated from a Lupinus angustifolius root nodule in Tunisia.</title>
        <authorList>
            <person name="Off K."/>
            <person name="Rejili M."/>
            <person name="Mars M."/>
            <person name="Brachmann A."/>
            <person name="Marin M."/>
        </authorList>
    </citation>
    <scope>NUCLEOTIDE SEQUENCE [LARGE SCALE GENOMIC DNA]</scope>
    <source>
        <strain evidence="3">aSej3</strain>
    </source>
</reference>
<evidence type="ECO:0000256" key="1">
    <source>
        <dbReference type="SAM" id="Phobius"/>
    </source>
</evidence>
<organism evidence="2 3">
    <name type="scientific">Bradyrhizobium hipponense</name>
    <dbReference type="NCBI Taxonomy" id="2605638"/>
    <lineage>
        <taxon>Bacteria</taxon>
        <taxon>Pseudomonadati</taxon>
        <taxon>Pseudomonadota</taxon>
        <taxon>Alphaproteobacteria</taxon>
        <taxon>Hyphomicrobiales</taxon>
        <taxon>Nitrobacteraceae</taxon>
        <taxon>Bradyrhizobium</taxon>
    </lineage>
</organism>
<dbReference type="AlphaFoldDB" id="A0A5S4YC36"/>
<keyword evidence="1" id="KW-0472">Membrane</keyword>
<dbReference type="RefSeq" id="WP_148744761.1">
    <property type="nucleotide sequence ID" value="NZ_VSTH01000172.1"/>
</dbReference>
<comment type="caution">
    <text evidence="2">The sequence shown here is derived from an EMBL/GenBank/DDBJ whole genome shotgun (WGS) entry which is preliminary data.</text>
</comment>
<protein>
    <submittedName>
        <fullName evidence="2">Uncharacterized protein</fullName>
    </submittedName>
</protein>
<feature type="transmembrane region" description="Helical" evidence="1">
    <location>
        <begin position="358"/>
        <end position="382"/>
    </location>
</feature>
<feature type="transmembrane region" description="Helical" evidence="1">
    <location>
        <begin position="15"/>
        <end position="35"/>
    </location>
</feature>
<feature type="transmembrane region" description="Helical" evidence="1">
    <location>
        <begin position="165"/>
        <end position="190"/>
    </location>
</feature>
<proteinExistence type="predicted"/>
<evidence type="ECO:0000313" key="3">
    <source>
        <dbReference type="Proteomes" id="UP000324797"/>
    </source>
</evidence>
<gene>
    <name evidence="2" type="ORF">FXV83_37415</name>
</gene>
<accession>A0A5S4YC36</accession>
<dbReference type="Proteomes" id="UP000324797">
    <property type="component" value="Unassembled WGS sequence"/>
</dbReference>
<feature type="transmembrane region" description="Helical" evidence="1">
    <location>
        <begin position="47"/>
        <end position="65"/>
    </location>
</feature>
<feature type="transmembrane region" description="Helical" evidence="1">
    <location>
        <begin position="288"/>
        <end position="311"/>
    </location>
</feature>
<evidence type="ECO:0000313" key="2">
    <source>
        <dbReference type="EMBL" id="TYO61578.1"/>
    </source>
</evidence>
<feature type="transmembrane region" description="Helical" evidence="1">
    <location>
        <begin position="323"/>
        <end position="346"/>
    </location>
</feature>
<feature type="transmembrane region" description="Helical" evidence="1">
    <location>
        <begin position="402"/>
        <end position="423"/>
    </location>
</feature>
<feature type="transmembrane region" description="Helical" evidence="1">
    <location>
        <begin position="115"/>
        <end position="145"/>
    </location>
</feature>